<dbReference type="OrthoDB" id="140855at2"/>
<accession>D6TUM1</accession>
<comment type="caution">
    <text evidence="3">The sequence shown here is derived from an EMBL/GenBank/DDBJ whole genome shotgun (WGS) entry which is preliminary data.</text>
</comment>
<dbReference type="Proteomes" id="UP000004508">
    <property type="component" value="Unassembled WGS sequence"/>
</dbReference>
<dbReference type="AlphaFoldDB" id="D6TUM1"/>
<organism evidence="3 4">
    <name type="scientific">Ktedonobacter racemifer DSM 44963</name>
    <dbReference type="NCBI Taxonomy" id="485913"/>
    <lineage>
        <taxon>Bacteria</taxon>
        <taxon>Bacillati</taxon>
        <taxon>Chloroflexota</taxon>
        <taxon>Ktedonobacteria</taxon>
        <taxon>Ktedonobacterales</taxon>
        <taxon>Ktedonobacteraceae</taxon>
        <taxon>Ktedonobacter</taxon>
    </lineage>
</organism>
<keyword evidence="4" id="KW-1185">Reference proteome</keyword>
<dbReference type="InterPro" id="IPR002213">
    <property type="entry name" value="UDP_glucos_trans"/>
</dbReference>
<dbReference type="Pfam" id="PF00201">
    <property type="entry name" value="UDPGT"/>
    <property type="match status" value="1"/>
</dbReference>
<dbReference type="PANTHER" id="PTHR48050">
    <property type="entry name" value="STEROL 3-BETA-GLUCOSYLTRANSFERASE"/>
    <property type="match status" value="1"/>
</dbReference>
<dbReference type="InterPro" id="IPR050426">
    <property type="entry name" value="Glycosyltransferase_28"/>
</dbReference>
<dbReference type="FunCoup" id="D6TUM1">
    <property type="interactions" value="22"/>
</dbReference>
<evidence type="ECO:0000256" key="2">
    <source>
        <dbReference type="ARBA" id="ARBA00022679"/>
    </source>
</evidence>
<sequence>MKKYIFLNVPATGHVNPTLPIVQELIQRGEQVIYYLTEEFRAAIEATGAIFRPYESFLEGIGPGPMPLKMAEESRRVLPQVLESIRAEQPDALLYEAMCLWGRIVAQVLQVETIVLRASYAANEHFGLFTARSDASMPFPSELLERFQVSSAELSATYHLPPFDLRQFVAHAEGLNVVFLPRAFQPAGETFDERFVFVGPSLLPRQDAPAFPWERLGDQPVLYISLGTAFNHRPDFFRLCFQAFGELPSQVVLSHGKRLDPAVLGPAPANFLLAPSVPQLEMLQRTSVFVTHGGMNSIMESLYFGVPLVVIPQMMEQEITARRVEELELGAALTQENATAEHLREAVARVQQDPSITQYVQAMQQQVRAAGGYQRATDAILDFAYKRASLTHSRSMEA</sequence>
<dbReference type="Gene3D" id="3.40.50.2000">
    <property type="entry name" value="Glycogen Phosphorylase B"/>
    <property type="match status" value="2"/>
</dbReference>
<evidence type="ECO:0000313" key="3">
    <source>
        <dbReference type="EMBL" id="EFH84089.1"/>
    </source>
</evidence>
<dbReference type="eggNOG" id="COG1819">
    <property type="taxonomic scope" value="Bacteria"/>
</dbReference>
<dbReference type="CDD" id="cd03784">
    <property type="entry name" value="GT1_Gtf-like"/>
    <property type="match status" value="1"/>
</dbReference>
<dbReference type="EMBL" id="ADVG01000003">
    <property type="protein sequence ID" value="EFH84089.1"/>
    <property type="molecule type" value="Genomic_DNA"/>
</dbReference>
<dbReference type="InterPro" id="IPR006326">
    <property type="entry name" value="UDPGT_MGT-like"/>
</dbReference>
<dbReference type="GO" id="GO:0017000">
    <property type="term" value="P:antibiotic biosynthetic process"/>
    <property type="evidence" value="ECO:0007669"/>
    <property type="project" value="UniProtKB-ARBA"/>
</dbReference>
<dbReference type="RefSeq" id="WP_007915317.1">
    <property type="nucleotide sequence ID" value="NZ_ADVG01000003.1"/>
</dbReference>
<dbReference type="SUPFAM" id="SSF53756">
    <property type="entry name" value="UDP-Glycosyltransferase/glycogen phosphorylase"/>
    <property type="match status" value="1"/>
</dbReference>
<evidence type="ECO:0000256" key="1">
    <source>
        <dbReference type="ARBA" id="ARBA00009995"/>
    </source>
</evidence>
<dbReference type="GO" id="GO:0008194">
    <property type="term" value="F:UDP-glycosyltransferase activity"/>
    <property type="evidence" value="ECO:0007669"/>
    <property type="project" value="InterPro"/>
</dbReference>
<reference evidence="3 4" key="1">
    <citation type="journal article" date="2011" name="Stand. Genomic Sci.">
        <title>Non-contiguous finished genome sequence and contextual data of the filamentous soil bacterium Ktedonobacter racemifer type strain (SOSP1-21).</title>
        <authorList>
            <person name="Chang Y.J."/>
            <person name="Land M."/>
            <person name="Hauser L."/>
            <person name="Chertkov O."/>
            <person name="Del Rio T.G."/>
            <person name="Nolan M."/>
            <person name="Copeland A."/>
            <person name="Tice H."/>
            <person name="Cheng J.F."/>
            <person name="Lucas S."/>
            <person name="Han C."/>
            <person name="Goodwin L."/>
            <person name="Pitluck S."/>
            <person name="Ivanova N."/>
            <person name="Ovchinikova G."/>
            <person name="Pati A."/>
            <person name="Chen A."/>
            <person name="Palaniappan K."/>
            <person name="Mavromatis K."/>
            <person name="Liolios K."/>
            <person name="Brettin T."/>
            <person name="Fiebig A."/>
            <person name="Rohde M."/>
            <person name="Abt B."/>
            <person name="Goker M."/>
            <person name="Detter J.C."/>
            <person name="Woyke T."/>
            <person name="Bristow J."/>
            <person name="Eisen J.A."/>
            <person name="Markowitz V."/>
            <person name="Hugenholtz P."/>
            <person name="Kyrpides N.C."/>
            <person name="Klenk H.P."/>
            <person name="Lapidus A."/>
        </authorList>
    </citation>
    <scope>NUCLEOTIDE SEQUENCE [LARGE SCALE GENOMIC DNA]</scope>
    <source>
        <strain evidence="4">DSM 44963</strain>
    </source>
</reference>
<comment type="similarity">
    <text evidence="1">Belongs to the UDP-glycosyltransferase family.</text>
</comment>
<gene>
    <name evidence="3" type="ORF">Krac_5106</name>
</gene>
<dbReference type="NCBIfam" id="TIGR01426">
    <property type="entry name" value="MGT"/>
    <property type="match status" value="1"/>
</dbReference>
<dbReference type="STRING" id="485913.Krac_5106"/>
<proteinExistence type="inferred from homology"/>
<name>D6TUM1_KTERA</name>
<evidence type="ECO:0000313" key="4">
    <source>
        <dbReference type="Proteomes" id="UP000004508"/>
    </source>
</evidence>
<protein>
    <submittedName>
        <fullName evidence="3">Glycosyltransferase, MGT family</fullName>
    </submittedName>
</protein>
<dbReference type="InParanoid" id="D6TUM1"/>
<keyword evidence="2 3" id="KW-0808">Transferase</keyword>
<dbReference type="GO" id="GO:0016758">
    <property type="term" value="F:hexosyltransferase activity"/>
    <property type="evidence" value="ECO:0007669"/>
    <property type="project" value="InterPro"/>
</dbReference>
<dbReference type="PANTHER" id="PTHR48050:SF13">
    <property type="entry name" value="STEROL 3-BETA-GLUCOSYLTRANSFERASE UGT80A2"/>
    <property type="match status" value="1"/>
</dbReference>
<dbReference type="FunFam" id="3.40.50.2000:FF:000072">
    <property type="entry name" value="Glycosyl transferase"/>
    <property type="match status" value="1"/>
</dbReference>